<organism evidence="4">
    <name type="scientific">Medicago truncatula</name>
    <name type="common">Barrel medic</name>
    <name type="synonym">Medicago tribuloides</name>
    <dbReference type="NCBI Taxonomy" id="3880"/>
    <lineage>
        <taxon>Eukaryota</taxon>
        <taxon>Viridiplantae</taxon>
        <taxon>Streptophyta</taxon>
        <taxon>Embryophyta</taxon>
        <taxon>Tracheophyta</taxon>
        <taxon>Spermatophyta</taxon>
        <taxon>Magnoliopsida</taxon>
        <taxon>eudicotyledons</taxon>
        <taxon>Gunneridae</taxon>
        <taxon>Pentapetalae</taxon>
        <taxon>rosids</taxon>
        <taxon>fabids</taxon>
        <taxon>Fabales</taxon>
        <taxon>Fabaceae</taxon>
        <taxon>Papilionoideae</taxon>
        <taxon>50 kb inversion clade</taxon>
        <taxon>NPAAA clade</taxon>
        <taxon>Hologalegina</taxon>
        <taxon>IRL clade</taxon>
        <taxon>Trifolieae</taxon>
        <taxon>Medicago</taxon>
    </lineage>
</organism>
<dbReference type="InterPro" id="IPR026992">
    <property type="entry name" value="DIOX_N"/>
</dbReference>
<keyword evidence="2" id="KW-0408">Iron</keyword>
<evidence type="ECO:0000256" key="1">
    <source>
        <dbReference type="ARBA" id="ARBA00022723"/>
    </source>
</evidence>
<reference evidence="4" key="1">
    <citation type="journal article" date="2018" name="Nat. Plants">
        <title>Whole-genome landscape of Medicago truncatula symbiotic genes.</title>
        <authorList>
            <person name="Pecrix Y."/>
            <person name="Gamas P."/>
            <person name="Carrere S."/>
        </authorList>
    </citation>
    <scope>NUCLEOTIDE SEQUENCE</scope>
    <source>
        <tissue evidence="4">Leaves</tissue>
    </source>
</reference>
<dbReference type="EC" id="1.14.11.13" evidence="4"/>
<evidence type="ECO:0000259" key="3">
    <source>
        <dbReference type="Pfam" id="PF14226"/>
    </source>
</evidence>
<proteinExistence type="predicted"/>
<dbReference type="Pfam" id="PF14226">
    <property type="entry name" value="DIOX_N"/>
    <property type="match status" value="1"/>
</dbReference>
<dbReference type="Gene3D" id="2.60.120.330">
    <property type="entry name" value="B-lactam Antibiotic, Isopenicillin N Synthase, Chain"/>
    <property type="match status" value="1"/>
</dbReference>
<dbReference type="AlphaFoldDB" id="A0A396I7D3"/>
<keyword evidence="4" id="KW-0560">Oxidoreductase</keyword>
<dbReference type="SUPFAM" id="SSF51197">
    <property type="entry name" value="Clavaminate synthase-like"/>
    <property type="match status" value="1"/>
</dbReference>
<evidence type="ECO:0000313" key="4">
    <source>
        <dbReference type="EMBL" id="RHN61526.1"/>
    </source>
</evidence>
<gene>
    <name evidence="4" type="ORF">MtrunA17_Chr4g0037601</name>
</gene>
<accession>A0A396I7D3</accession>
<sequence length="164" mass="18522">MIDSNPPLLNHYGALLRNSAEPQKAKSSNGQDNTVVECELPLIDLNGLKSCNVSERLACTAAICKAASEWGFFQVINHGINPDLLRNMREEQMKLFRVPFEKKVTCGLLNNPYRWGTPSATSSNHFSWSEAFHIPLTMISEAACWGEFNTLRYYLSQYYTLVLT</sequence>
<dbReference type="GO" id="GO:0046872">
    <property type="term" value="F:metal ion binding"/>
    <property type="evidence" value="ECO:0007669"/>
    <property type="project" value="UniProtKB-KW"/>
</dbReference>
<dbReference type="Proteomes" id="UP000265566">
    <property type="component" value="Chromosome 4"/>
</dbReference>
<dbReference type="Gramene" id="rna23999">
    <property type="protein sequence ID" value="RHN61526.1"/>
    <property type="gene ID" value="gene23999"/>
</dbReference>
<feature type="domain" description="Non-haem dioxygenase N-terminal" evidence="3">
    <location>
        <begin position="40"/>
        <end position="134"/>
    </location>
</feature>
<dbReference type="PANTHER" id="PTHR47990">
    <property type="entry name" value="2-OXOGLUTARATE (2OG) AND FE(II)-DEPENDENT OXYGENASE SUPERFAMILY PROTEIN-RELATED"/>
    <property type="match status" value="1"/>
</dbReference>
<evidence type="ECO:0000256" key="2">
    <source>
        <dbReference type="ARBA" id="ARBA00023004"/>
    </source>
</evidence>
<comment type="caution">
    <text evidence="4">The sequence shown here is derived from an EMBL/GenBank/DDBJ whole genome shotgun (WGS) entry which is preliminary data.</text>
</comment>
<keyword evidence="1" id="KW-0479">Metal-binding</keyword>
<name>A0A396I7D3_MEDTR</name>
<protein>
    <submittedName>
        <fullName evidence="4">Putative gibberellin 2-beta-dioxygenase</fullName>
        <ecNumber evidence="4">1.14.11.13</ecNumber>
    </submittedName>
</protein>
<dbReference type="InterPro" id="IPR050231">
    <property type="entry name" value="Iron_ascorbate_oxido_reductase"/>
</dbReference>
<dbReference type="InterPro" id="IPR027443">
    <property type="entry name" value="IPNS-like_sf"/>
</dbReference>
<dbReference type="EMBL" id="PSQE01000004">
    <property type="protein sequence ID" value="RHN61526.1"/>
    <property type="molecule type" value="Genomic_DNA"/>
</dbReference>
<keyword evidence="4" id="KW-0223">Dioxygenase</keyword>
<dbReference type="GO" id="GO:0045543">
    <property type="term" value="F:gibberellin 2-beta-dioxygenase activity"/>
    <property type="evidence" value="ECO:0007669"/>
    <property type="project" value="UniProtKB-EC"/>
</dbReference>